<sequence>MKKNSRRMKKEKGDYKRLPVSQKKNPFTGRVGERANNMKRGYNVSLNDIERQPAKQPKLAHIKNANSSAEAQVNINRSVNVNNSNGSNSNANQTQNKKDDEVEFLKISHRSAPKAGKFHLSEQDISTISTGDWLTDHIVGAAQSVLREQFPHARGLENTTLGPIFNFSVQKGQFSQILNTGSHHWVLVSTVGCYTPAVYLYDSLFSGRIAALVQKQIASIIYEEGTSFKVIVPNVQHQNNSDDYGVYAIAFLVSLLHGLNPSNLTFDRKLIRQHLLKSLESGSFDPFPLSKVPKCRDRRPLFVQEVSVMCECRMPREESDSKSPSRCVKCCSCKEFFHRKCISTIILEDSSANWRCPNCE</sequence>
<dbReference type="PROSITE" id="PS50016">
    <property type="entry name" value="ZF_PHD_2"/>
    <property type="match status" value="1"/>
</dbReference>
<evidence type="ECO:0000256" key="3">
    <source>
        <dbReference type="ARBA" id="ARBA00022833"/>
    </source>
</evidence>
<feature type="region of interest" description="Disordered" evidence="5">
    <location>
        <begin position="79"/>
        <end position="99"/>
    </location>
</feature>
<dbReference type="SUPFAM" id="SSF54001">
    <property type="entry name" value="Cysteine proteinases"/>
    <property type="match status" value="1"/>
</dbReference>
<accession>A0AAU9W0E1</accession>
<name>A0AAU9W0E1_9CNID</name>
<feature type="region of interest" description="Disordered" evidence="5">
    <location>
        <begin position="1"/>
        <end position="39"/>
    </location>
</feature>
<dbReference type="Gene3D" id="3.40.395.10">
    <property type="entry name" value="Adenoviral Proteinase, Chain A"/>
    <property type="match status" value="1"/>
</dbReference>
<evidence type="ECO:0000256" key="1">
    <source>
        <dbReference type="ARBA" id="ARBA00022723"/>
    </source>
</evidence>
<dbReference type="InterPro" id="IPR001965">
    <property type="entry name" value="Znf_PHD"/>
</dbReference>
<dbReference type="SMART" id="SM00249">
    <property type="entry name" value="PHD"/>
    <property type="match status" value="1"/>
</dbReference>
<keyword evidence="2 4" id="KW-0863">Zinc-finger</keyword>
<dbReference type="SUPFAM" id="SSF57903">
    <property type="entry name" value="FYVE/PHD zinc finger"/>
    <property type="match status" value="1"/>
</dbReference>
<feature type="compositionally biased region" description="Low complexity" evidence="5">
    <location>
        <begin position="79"/>
        <end position="95"/>
    </location>
</feature>
<evidence type="ECO:0000313" key="8">
    <source>
        <dbReference type="Proteomes" id="UP001159428"/>
    </source>
</evidence>
<reference evidence="7 8" key="1">
    <citation type="submission" date="2022-05" db="EMBL/GenBank/DDBJ databases">
        <authorList>
            <consortium name="Genoscope - CEA"/>
            <person name="William W."/>
        </authorList>
    </citation>
    <scope>NUCLEOTIDE SEQUENCE [LARGE SCALE GENOMIC DNA]</scope>
</reference>
<dbReference type="InterPro" id="IPR038765">
    <property type="entry name" value="Papain-like_cys_pep_sf"/>
</dbReference>
<evidence type="ECO:0000259" key="6">
    <source>
        <dbReference type="PROSITE" id="PS50016"/>
    </source>
</evidence>
<keyword evidence="3" id="KW-0862">Zinc</keyword>
<dbReference type="Proteomes" id="UP001159428">
    <property type="component" value="Unassembled WGS sequence"/>
</dbReference>
<dbReference type="AlphaFoldDB" id="A0AAU9W0E1"/>
<keyword evidence="8" id="KW-1185">Reference proteome</keyword>
<dbReference type="InterPro" id="IPR019787">
    <property type="entry name" value="Znf_PHD-finger"/>
</dbReference>
<dbReference type="PANTHER" id="PTHR34718">
    <property type="entry name" value="PHD-TYPE DOMAIN-CONTAINING PROTEIN"/>
    <property type="match status" value="1"/>
</dbReference>
<protein>
    <recommendedName>
        <fullName evidence="6">PHD-type domain-containing protein</fullName>
    </recommendedName>
</protein>
<dbReference type="EMBL" id="CALNXJ010000005">
    <property type="protein sequence ID" value="CAH3039612.1"/>
    <property type="molecule type" value="Genomic_DNA"/>
</dbReference>
<dbReference type="PANTHER" id="PTHR34718:SF2">
    <property type="entry name" value="PHD-TYPE DOMAIN-CONTAINING PROTEIN"/>
    <property type="match status" value="1"/>
</dbReference>
<dbReference type="GO" id="GO:0008270">
    <property type="term" value="F:zinc ion binding"/>
    <property type="evidence" value="ECO:0007669"/>
    <property type="project" value="UniProtKB-KW"/>
</dbReference>
<evidence type="ECO:0000256" key="5">
    <source>
        <dbReference type="SAM" id="MobiDB-lite"/>
    </source>
</evidence>
<proteinExistence type="predicted"/>
<dbReference type="InterPro" id="IPR011011">
    <property type="entry name" value="Znf_FYVE_PHD"/>
</dbReference>
<dbReference type="CDD" id="cd15489">
    <property type="entry name" value="PHD_SF"/>
    <property type="match status" value="1"/>
</dbReference>
<feature type="domain" description="PHD-type" evidence="6">
    <location>
        <begin position="307"/>
        <end position="360"/>
    </location>
</feature>
<evidence type="ECO:0000313" key="7">
    <source>
        <dbReference type="EMBL" id="CAH3039612.1"/>
    </source>
</evidence>
<organism evidence="7 8">
    <name type="scientific">Pocillopora meandrina</name>
    <dbReference type="NCBI Taxonomy" id="46732"/>
    <lineage>
        <taxon>Eukaryota</taxon>
        <taxon>Metazoa</taxon>
        <taxon>Cnidaria</taxon>
        <taxon>Anthozoa</taxon>
        <taxon>Hexacorallia</taxon>
        <taxon>Scleractinia</taxon>
        <taxon>Astrocoeniina</taxon>
        <taxon>Pocilloporidae</taxon>
        <taxon>Pocillopora</taxon>
    </lineage>
</organism>
<comment type="caution">
    <text evidence="7">The sequence shown here is derived from an EMBL/GenBank/DDBJ whole genome shotgun (WGS) entry which is preliminary data.</text>
</comment>
<evidence type="ECO:0000256" key="2">
    <source>
        <dbReference type="ARBA" id="ARBA00022771"/>
    </source>
</evidence>
<dbReference type="InterPro" id="IPR019786">
    <property type="entry name" value="Zinc_finger_PHD-type_CS"/>
</dbReference>
<gene>
    <name evidence="7" type="ORF">PMEA_00026235</name>
</gene>
<keyword evidence="1" id="KW-0479">Metal-binding</keyword>
<feature type="compositionally biased region" description="Basic residues" evidence="5">
    <location>
        <begin position="1"/>
        <end position="10"/>
    </location>
</feature>
<dbReference type="PROSITE" id="PS01359">
    <property type="entry name" value="ZF_PHD_1"/>
    <property type="match status" value="1"/>
</dbReference>
<feature type="non-terminal residue" evidence="7">
    <location>
        <position position="360"/>
    </location>
</feature>
<evidence type="ECO:0000256" key="4">
    <source>
        <dbReference type="PROSITE-ProRule" id="PRU00146"/>
    </source>
</evidence>